<sequence length="72" mass="8612">MNFPILKEYEFAIVMANRETGIILDLNFNIYQNDAKNQEIYYICESIQKAREFFNTVSLTHKTVEFITQNRK</sequence>
<proteinExistence type="predicted"/>
<dbReference type="Proteomes" id="UP000093432">
    <property type="component" value="Unassembled WGS sequence"/>
</dbReference>
<dbReference type="RefSeq" id="WP_065397761.1">
    <property type="nucleotide sequence ID" value="NZ_MAYG01000001.1"/>
</dbReference>
<gene>
    <name evidence="1" type="ORF">BBI00_05125</name>
</gene>
<dbReference type="EMBL" id="MAYG01000001">
    <property type="protein sequence ID" value="OCA73762.1"/>
    <property type="molecule type" value="Genomic_DNA"/>
</dbReference>
<comment type="caution">
    <text evidence="1">The sequence shown here is derived from an EMBL/GenBank/DDBJ whole genome shotgun (WGS) entry which is preliminary data.</text>
</comment>
<dbReference type="OrthoDB" id="1274357at2"/>
<name>A0A1B8ZQ90_9FLAO</name>
<evidence type="ECO:0000313" key="1">
    <source>
        <dbReference type="EMBL" id="OCA73762.1"/>
    </source>
</evidence>
<dbReference type="STRING" id="651561.BBI00_05125"/>
<organism evidence="1 2">
    <name type="scientific">Chryseobacterium arthrosphaerae</name>
    <dbReference type="NCBI Taxonomy" id="651561"/>
    <lineage>
        <taxon>Bacteria</taxon>
        <taxon>Pseudomonadati</taxon>
        <taxon>Bacteroidota</taxon>
        <taxon>Flavobacteriia</taxon>
        <taxon>Flavobacteriales</taxon>
        <taxon>Weeksellaceae</taxon>
        <taxon>Chryseobacterium group</taxon>
        <taxon>Chryseobacterium</taxon>
    </lineage>
</organism>
<reference evidence="2" key="1">
    <citation type="submission" date="2016-07" db="EMBL/GenBank/DDBJ databases">
        <authorList>
            <person name="Florea S."/>
            <person name="Webb J.S."/>
            <person name="Jaromczyk J."/>
            <person name="Schardl C.L."/>
        </authorList>
    </citation>
    <scope>NUCLEOTIDE SEQUENCE [LARGE SCALE GENOMIC DNA]</scope>
    <source>
        <strain evidence="2">CC-VM-7</strain>
    </source>
</reference>
<evidence type="ECO:0000313" key="2">
    <source>
        <dbReference type="Proteomes" id="UP000093432"/>
    </source>
</evidence>
<accession>A0A1B8ZQ90</accession>
<protein>
    <submittedName>
        <fullName evidence="1">Uncharacterized protein</fullName>
    </submittedName>
</protein>
<dbReference type="AlphaFoldDB" id="A0A1B8ZQ90"/>